<protein>
    <submittedName>
        <fullName evidence="1">Glyoxalase</fullName>
    </submittedName>
</protein>
<dbReference type="AlphaFoldDB" id="A0A367F474"/>
<sequence>MAITASPVSVASVTLEVADPEAAQRFHTAFGVDTRIRLRQSEAPSTGFRGFTLALTVSQPATVERFLGSAVDAGATVIKPAAKSLWGYGGVVQAPDGTLWKVATSAKKDTGPATREIDEMVVLLGVEDVKVSREFYVNRGLTVARSFGGKYAEFASEKSSPVKLALYKRRGLAKDLGVSADGTGSHRVVLGSTAGPFTDPDGYGWEAAAALSHAPSTAPAHS</sequence>
<reference evidence="1 2" key="1">
    <citation type="submission" date="2018-06" db="EMBL/GenBank/DDBJ databases">
        <title>Streptomyces reniochalinae sp. nov. and Streptomyces diacarnus sp. nov. from marine sponges.</title>
        <authorList>
            <person name="Li L."/>
        </authorList>
    </citation>
    <scope>NUCLEOTIDE SEQUENCE [LARGE SCALE GENOMIC DNA]</scope>
    <source>
        <strain evidence="1 2">LHW51701</strain>
    </source>
</reference>
<accession>A0A367F474</accession>
<keyword evidence="2" id="KW-1185">Reference proteome</keyword>
<dbReference type="EMBL" id="QOIN01000039">
    <property type="protein sequence ID" value="RCG24719.1"/>
    <property type="molecule type" value="Genomic_DNA"/>
</dbReference>
<dbReference type="InterPro" id="IPR029068">
    <property type="entry name" value="Glyas_Bleomycin-R_OHBP_Dase"/>
</dbReference>
<evidence type="ECO:0000313" key="2">
    <source>
        <dbReference type="Proteomes" id="UP000252914"/>
    </source>
</evidence>
<dbReference type="Gene3D" id="3.10.180.10">
    <property type="entry name" value="2,3-Dihydroxybiphenyl 1,2-Dioxygenase, domain 1"/>
    <property type="match status" value="2"/>
</dbReference>
<organism evidence="1 2">
    <name type="scientific">Streptomyces diacarni</name>
    <dbReference type="NCBI Taxonomy" id="2800381"/>
    <lineage>
        <taxon>Bacteria</taxon>
        <taxon>Bacillati</taxon>
        <taxon>Actinomycetota</taxon>
        <taxon>Actinomycetes</taxon>
        <taxon>Kitasatosporales</taxon>
        <taxon>Streptomycetaceae</taxon>
        <taxon>Streptomyces</taxon>
    </lineage>
</organism>
<evidence type="ECO:0000313" key="1">
    <source>
        <dbReference type="EMBL" id="RCG24719.1"/>
    </source>
</evidence>
<proteinExistence type="predicted"/>
<gene>
    <name evidence="1" type="ORF">DTL70_10260</name>
</gene>
<name>A0A367F474_9ACTN</name>
<dbReference type="RefSeq" id="WP_114021570.1">
    <property type="nucleotide sequence ID" value="NZ_QOIN01000039.1"/>
</dbReference>
<dbReference type="PANTHER" id="PTHR36503">
    <property type="entry name" value="BLR2520 PROTEIN"/>
    <property type="match status" value="1"/>
</dbReference>
<comment type="caution">
    <text evidence="1">The sequence shown here is derived from an EMBL/GenBank/DDBJ whole genome shotgun (WGS) entry which is preliminary data.</text>
</comment>
<dbReference type="PANTHER" id="PTHR36503:SF1">
    <property type="entry name" value="BLR2520 PROTEIN"/>
    <property type="match status" value="1"/>
</dbReference>
<dbReference type="Proteomes" id="UP000252914">
    <property type="component" value="Unassembled WGS sequence"/>
</dbReference>
<dbReference type="SUPFAM" id="SSF54593">
    <property type="entry name" value="Glyoxalase/Bleomycin resistance protein/Dihydroxybiphenyl dioxygenase"/>
    <property type="match status" value="1"/>
</dbReference>